<evidence type="ECO:0000313" key="3">
    <source>
        <dbReference type="Proteomes" id="UP000177691"/>
    </source>
</evidence>
<evidence type="ECO:0000256" key="1">
    <source>
        <dbReference type="SAM" id="MobiDB-lite"/>
    </source>
</evidence>
<proteinExistence type="predicted"/>
<reference evidence="2 3" key="1">
    <citation type="journal article" date="2016" name="Nat. Commun.">
        <title>Thousands of microbial genomes shed light on interconnected biogeochemical processes in an aquifer system.</title>
        <authorList>
            <person name="Anantharaman K."/>
            <person name="Brown C.T."/>
            <person name="Hug L.A."/>
            <person name="Sharon I."/>
            <person name="Castelle C.J."/>
            <person name="Probst A.J."/>
            <person name="Thomas B.C."/>
            <person name="Singh A."/>
            <person name="Wilkins M.J."/>
            <person name="Karaoz U."/>
            <person name="Brodie E.L."/>
            <person name="Williams K.H."/>
            <person name="Hubbard S.S."/>
            <person name="Banfield J.F."/>
        </authorList>
    </citation>
    <scope>NUCLEOTIDE SEQUENCE [LARGE SCALE GENOMIC DNA]</scope>
</reference>
<gene>
    <name evidence="2" type="ORF">A3D54_01185</name>
</gene>
<protein>
    <recommendedName>
        <fullName evidence="4">Right handed beta helix domain-containing protein</fullName>
    </recommendedName>
</protein>
<dbReference type="SUPFAM" id="SSF51126">
    <property type="entry name" value="Pectin lyase-like"/>
    <property type="match status" value="1"/>
</dbReference>
<dbReference type="EMBL" id="MFFU01000052">
    <property type="protein sequence ID" value="OGF15815.1"/>
    <property type="molecule type" value="Genomic_DNA"/>
</dbReference>
<sequence>MIFGIIGCFTLIKQADARTEVGGIIDSNATWTLSNSPYEVIDTVQIPAGVTLTIEPGVTVAMPSRGNMFALNGTLYAHGTSNNKITLDGGNNSDFFNVYNLNHNAFLDLEYCEVKNGLSLWSNDNRSGYLNLQYSELSNLGKESVIWFPPQNVNIKHNKFIDSYGFEIHSDKNIKIYIENNLFYKGHPIGNADYWNYFMGVDSRDTSEIIIKNNSYINNTNIVLKLLPAAGNNTFSSATNNYWGTEDISIIKSMIYDKEDDITVENIVNYLPVLAEPHLDTPTISTCNLWVYSNWGKCINGKQTRIIISSSPDNCVGGNPILNQDCAAQYLCTSWTYSHWGACSNGQQTRTITFAQPSGCPGGSPILNQSCQNETKQKNTNTANSGQEIETTVTSDQKIEIKSPSQSVILEEKSLITKIDNALSKRVSGNILLQVENKGEGWYVYPDNKKKYYLGRPADAFSIMRNLGLGIKHNELTGYLATKFPSRLSGKILLDVEKKGEAYYINPNDLRGYYLNKPTDAFRIMRELGLGITNDDIRKIDVGETE</sequence>
<dbReference type="AlphaFoldDB" id="A0A1F5RN21"/>
<feature type="compositionally biased region" description="Polar residues" evidence="1">
    <location>
        <begin position="376"/>
        <end position="396"/>
    </location>
</feature>
<dbReference type="Proteomes" id="UP000177691">
    <property type="component" value="Unassembled WGS sequence"/>
</dbReference>
<organism evidence="2 3">
    <name type="scientific">Candidatus Falkowbacteria bacterium RIFCSPHIGHO2_02_FULL_45_15</name>
    <dbReference type="NCBI Taxonomy" id="1797987"/>
    <lineage>
        <taxon>Bacteria</taxon>
        <taxon>Candidatus Falkowiibacteriota</taxon>
    </lineage>
</organism>
<name>A0A1F5RN21_9BACT</name>
<evidence type="ECO:0000313" key="2">
    <source>
        <dbReference type="EMBL" id="OGF15815.1"/>
    </source>
</evidence>
<comment type="caution">
    <text evidence="2">The sequence shown here is derived from an EMBL/GenBank/DDBJ whole genome shotgun (WGS) entry which is preliminary data.</text>
</comment>
<accession>A0A1F5RN21</accession>
<dbReference type="InterPro" id="IPR011050">
    <property type="entry name" value="Pectin_lyase_fold/virulence"/>
</dbReference>
<feature type="region of interest" description="Disordered" evidence="1">
    <location>
        <begin position="376"/>
        <end position="397"/>
    </location>
</feature>
<evidence type="ECO:0008006" key="4">
    <source>
        <dbReference type="Google" id="ProtNLM"/>
    </source>
</evidence>